<gene>
    <name evidence="1" type="ORF">ACFPET_06375</name>
</gene>
<reference evidence="2" key="1">
    <citation type="journal article" date="2019" name="Int. J. Syst. Evol. Microbiol.">
        <title>The Global Catalogue of Microorganisms (GCM) 10K type strain sequencing project: providing services to taxonomists for standard genome sequencing and annotation.</title>
        <authorList>
            <consortium name="The Broad Institute Genomics Platform"/>
            <consortium name="The Broad Institute Genome Sequencing Center for Infectious Disease"/>
            <person name="Wu L."/>
            <person name="Ma J."/>
        </authorList>
    </citation>
    <scope>NUCLEOTIDE SEQUENCE [LARGE SCALE GENOMIC DNA]</scope>
    <source>
        <strain evidence="2">IBRC-M 10908</strain>
    </source>
</reference>
<evidence type="ECO:0000313" key="1">
    <source>
        <dbReference type="EMBL" id="MFC4334819.1"/>
    </source>
</evidence>
<sequence length="85" mass="9578">MPTILTRLPLGDRTVAIVRRSTEHLLWIVIDSELAGIVHRNGRIRLCDGWTIPDDDLERIRLEALAAAAGENERVRLLERQGGRA</sequence>
<dbReference type="RefSeq" id="WP_380618889.1">
    <property type="nucleotide sequence ID" value="NZ_JBHSDK010000010.1"/>
</dbReference>
<evidence type="ECO:0000313" key="2">
    <source>
        <dbReference type="Proteomes" id="UP001595823"/>
    </source>
</evidence>
<dbReference type="Proteomes" id="UP001595823">
    <property type="component" value="Unassembled WGS sequence"/>
</dbReference>
<comment type="caution">
    <text evidence="1">The sequence shown here is derived from an EMBL/GenBank/DDBJ whole genome shotgun (WGS) entry which is preliminary data.</text>
</comment>
<dbReference type="EMBL" id="JBHSDK010000010">
    <property type="protein sequence ID" value="MFC4334819.1"/>
    <property type="molecule type" value="Genomic_DNA"/>
</dbReference>
<keyword evidence="2" id="KW-1185">Reference proteome</keyword>
<organism evidence="1 2">
    <name type="scientific">Salininema proteolyticum</name>
    <dbReference type="NCBI Taxonomy" id="1607685"/>
    <lineage>
        <taxon>Bacteria</taxon>
        <taxon>Bacillati</taxon>
        <taxon>Actinomycetota</taxon>
        <taxon>Actinomycetes</taxon>
        <taxon>Glycomycetales</taxon>
        <taxon>Glycomycetaceae</taxon>
        <taxon>Salininema</taxon>
    </lineage>
</organism>
<name>A0ABV8TWH3_9ACTN</name>
<proteinExistence type="predicted"/>
<protein>
    <submittedName>
        <fullName evidence="1">Uncharacterized protein</fullName>
    </submittedName>
</protein>
<accession>A0ABV8TWH3</accession>